<evidence type="ECO:0000313" key="3">
    <source>
        <dbReference type="Proteomes" id="UP000197418"/>
    </source>
</evidence>
<dbReference type="GeneID" id="33315273"/>
<dbReference type="RefSeq" id="WP_088853689.1">
    <property type="nucleotide sequence ID" value="NZ_CP015102.1"/>
</dbReference>
<dbReference type="EMBL" id="CP015102">
    <property type="protein sequence ID" value="ASJ06431.1"/>
    <property type="molecule type" value="Genomic_DNA"/>
</dbReference>
<sequence length="209" mass="23853">MTDPVRDSVEVALDLDEKEVYSHIAHESAEDIIRIISSLDAERAKLHGEVIYYRDDWDDLIRERIAKGKRHTAFDFYNPALLDIWEAKVQEIKEIRKRERLGYTALGIVIAAAGAISVFTGQPYVLLGLALLPLAVLLHDRAKERFDLIYYELTQLFIDELRNLVGGHGLQPEHYKFKIFSGDYFGIETKKLGTGLFAVVKVEKSKGNY</sequence>
<keyword evidence="1" id="KW-0812">Transmembrane</keyword>
<reference evidence="2 3" key="1">
    <citation type="submission" date="2016-04" db="EMBL/GenBank/DDBJ databases">
        <title>Complete genome sequence of Thermococcus pacificus type strain P4.</title>
        <authorList>
            <person name="Oger P.M."/>
        </authorList>
    </citation>
    <scope>NUCLEOTIDE SEQUENCE [LARGE SCALE GENOMIC DNA]</scope>
    <source>
        <strain evidence="2 3">P-4</strain>
    </source>
</reference>
<protein>
    <submittedName>
        <fullName evidence="2">Uncharacterized protein</fullName>
    </submittedName>
</protein>
<evidence type="ECO:0000256" key="1">
    <source>
        <dbReference type="SAM" id="Phobius"/>
    </source>
</evidence>
<name>A0A218P6P6_9EURY</name>
<keyword evidence="1" id="KW-1133">Transmembrane helix</keyword>
<dbReference type="AlphaFoldDB" id="A0A218P6P6"/>
<feature type="transmembrane region" description="Helical" evidence="1">
    <location>
        <begin position="101"/>
        <end position="118"/>
    </location>
</feature>
<keyword evidence="1" id="KW-0472">Membrane</keyword>
<dbReference type="KEGG" id="tpaf:A3L08_03335"/>
<gene>
    <name evidence="2" type="ORF">A3L08_03335</name>
</gene>
<keyword evidence="3" id="KW-1185">Reference proteome</keyword>
<dbReference type="Proteomes" id="UP000197418">
    <property type="component" value="Chromosome"/>
</dbReference>
<proteinExistence type="predicted"/>
<evidence type="ECO:0000313" key="2">
    <source>
        <dbReference type="EMBL" id="ASJ06431.1"/>
    </source>
</evidence>
<accession>A0A218P6P6</accession>
<dbReference type="OrthoDB" id="86127at2157"/>
<organism evidence="2 3">
    <name type="scientific">Thermococcus pacificus</name>
    <dbReference type="NCBI Taxonomy" id="71998"/>
    <lineage>
        <taxon>Archaea</taxon>
        <taxon>Methanobacteriati</taxon>
        <taxon>Methanobacteriota</taxon>
        <taxon>Thermococci</taxon>
        <taxon>Thermococcales</taxon>
        <taxon>Thermococcaceae</taxon>
        <taxon>Thermococcus</taxon>
    </lineage>
</organism>